<name>A0A0H3NS31_YERE1</name>
<dbReference type="AlphaFoldDB" id="A0A0H3NS31"/>
<reference evidence="2 3" key="1">
    <citation type="journal article" date="2011" name="J. Bacteriol.">
        <title>Complete genome sequence of Yersinia enterocolitica subsp. palearctica serogroup O:3.</title>
        <authorList>
            <person name="Batzilla J."/>
            <person name="Hoper D."/>
            <person name="Antonenka U."/>
            <person name="Heesemann J."/>
            <person name="Rakin A."/>
        </authorList>
    </citation>
    <scope>NUCLEOTIDE SEQUENCE [LARGE SCALE GENOMIC DNA]</scope>
    <source>
        <strain evidence="3">DSM 13030 / CIP 106945 / Y11</strain>
    </source>
</reference>
<accession>A0A0H3NS31</accession>
<dbReference type="Proteomes" id="UP000008084">
    <property type="component" value="Chromosome"/>
</dbReference>
<dbReference type="KEGG" id="yey:Y11_02491"/>
<dbReference type="HOGENOM" id="CLU_3298884_0_0_6"/>
<sequence length="40" mass="4262">MGKDAHRAGSSARVTQAVYPQGNISRKPQVQEGRLALLLG</sequence>
<evidence type="ECO:0000256" key="1">
    <source>
        <dbReference type="SAM" id="MobiDB-lite"/>
    </source>
</evidence>
<feature type="region of interest" description="Disordered" evidence="1">
    <location>
        <begin position="1"/>
        <end position="25"/>
    </location>
</feature>
<proteinExistence type="predicted"/>
<evidence type="ECO:0000313" key="3">
    <source>
        <dbReference type="Proteomes" id="UP000008084"/>
    </source>
</evidence>
<dbReference type="EMBL" id="FR729477">
    <property type="protein sequence ID" value="CBY27932.1"/>
    <property type="molecule type" value="Genomic_DNA"/>
</dbReference>
<organism evidence="2 3">
    <name type="scientific">Yersinia enterocolitica subsp. palearctica serotype O:3 (strain DSM 13030 / CIP 106945 / Y11)</name>
    <dbReference type="NCBI Taxonomy" id="930944"/>
    <lineage>
        <taxon>Bacteria</taxon>
        <taxon>Pseudomonadati</taxon>
        <taxon>Pseudomonadota</taxon>
        <taxon>Gammaproteobacteria</taxon>
        <taxon>Enterobacterales</taxon>
        <taxon>Yersiniaceae</taxon>
        <taxon>Yersinia</taxon>
    </lineage>
</organism>
<dbReference type="PATRIC" id="fig|930944.6.peg.250"/>
<gene>
    <name evidence="2" type="ordered locus">Y11_02491</name>
</gene>
<evidence type="ECO:0000313" key="2">
    <source>
        <dbReference type="EMBL" id="CBY27932.1"/>
    </source>
</evidence>
<protein>
    <submittedName>
        <fullName evidence="2">Uncharacterized protein</fullName>
    </submittedName>
</protein>